<sequence>MTLKERMFYLIEKEGLNPNQFYTISGLGNGYLNNVGESFRKPTIEKIQKNFPHWNMDWILYEKGEPTIDLPKDNIENLEAVPLNQSFIINVPLVNQYAQAGYICGFQDAAYIATLPTIPFIIDHEAKGNYVAFEVRGDSMNDGTEESYLEGDRLLCREIAPYLWAESKLHIRKWDFVIVHEGGILVKRIIDHNVENHTITIHSLNDMYPDRVIDLAEVKQIFNVIELQRPRRR</sequence>
<reference evidence="2 3" key="1">
    <citation type="journal article" date="2018" name="Nat. Biotechnol.">
        <title>A standardized bacterial taxonomy based on genome phylogeny substantially revises the tree of life.</title>
        <authorList>
            <person name="Parks D.H."/>
            <person name="Chuvochina M."/>
            <person name="Waite D.W."/>
            <person name="Rinke C."/>
            <person name="Skarshewski A."/>
            <person name="Chaumeil P.A."/>
            <person name="Hugenholtz P."/>
        </authorList>
    </citation>
    <scope>NUCLEOTIDE SEQUENCE [LARGE SCALE GENOMIC DNA]</scope>
    <source>
        <strain evidence="2">UBA9667</strain>
    </source>
</reference>
<gene>
    <name evidence="2" type="ORF">DHW31_00540</name>
</gene>
<feature type="domain" description="Peptidase S24/S26A/S26B/S26C" evidence="1">
    <location>
        <begin position="92"/>
        <end position="218"/>
    </location>
</feature>
<dbReference type="AlphaFoldDB" id="A0A3D2SCF2"/>
<dbReference type="InterPro" id="IPR015927">
    <property type="entry name" value="Peptidase_S24_S26A/B/C"/>
</dbReference>
<proteinExistence type="predicted"/>
<dbReference type="Gene3D" id="2.10.109.10">
    <property type="entry name" value="Umud Fragment, subunit A"/>
    <property type="match status" value="1"/>
</dbReference>
<evidence type="ECO:0000259" key="1">
    <source>
        <dbReference type="Pfam" id="PF00717"/>
    </source>
</evidence>
<organism evidence="2 3">
    <name type="scientific">Bacteroides graminisolvens</name>
    <dbReference type="NCBI Taxonomy" id="477666"/>
    <lineage>
        <taxon>Bacteria</taxon>
        <taxon>Pseudomonadati</taxon>
        <taxon>Bacteroidota</taxon>
        <taxon>Bacteroidia</taxon>
        <taxon>Bacteroidales</taxon>
        <taxon>Bacteroidaceae</taxon>
        <taxon>Bacteroides</taxon>
    </lineage>
</organism>
<dbReference type="CDD" id="cd06462">
    <property type="entry name" value="Peptidase_S24_S26"/>
    <property type="match status" value="1"/>
</dbReference>
<dbReference type="EMBL" id="DPVG01000014">
    <property type="protein sequence ID" value="HCK23268.1"/>
    <property type="molecule type" value="Genomic_DNA"/>
</dbReference>
<comment type="caution">
    <text evidence="2">The sequence shown here is derived from an EMBL/GenBank/DDBJ whole genome shotgun (WGS) entry which is preliminary data.</text>
</comment>
<accession>A0A3D2SCF2</accession>
<evidence type="ECO:0000313" key="2">
    <source>
        <dbReference type="EMBL" id="HCK23268.1"/>
    </source>
</evidence>
<dbReference type="Pfam" id="PF00717">
    <property type="entry name" value="Peptidase_S24"/>
    <property type="match status" value="1"/>
</dbReference>
<name>A0A3D2SCF2_9BACE</name>
<dbReference type="InterPro" id="IPR036286">
    <property type="entry name" value="LexA/Signal_pep-like_sf"/>
</dbReference>
<evidence type="ECO:0000313" key="3">
    <source>
        <dbReference type="Proteomes" id="UP000263098"/>
    </source>
</evidence>
<dbReference type="Proteomes" id="UP000263098">
    <property type="component" value="Unassembled WGS sequence"/>
</dbReference>
<dbReference type="SUPFAM" id="SSF51306">
    <property type="entry name" value="LexA/Signal peptidase"/>
    <property type="match status" value="1"/>
</dbReference>
<protein>
    <submittedName>
        <fullName evidence="2">Peptidase S24</fullName>
    </submittedName>
</protein>